<dbReference type="CDD" id="cd00496">
    <property type="entry name" value="PheRS_alpha_core"/>
    <property type="match status" value="1"/>
</dbReference>
<dbReference type="SUPFAM" id="SSF55681">
    <property type="entry name" value="Class II aaRS and biotin synthetases"/>
    <property type="match status" value="1"/>
</dbReference>
<proteinExistence type="inferred from homology"/>
<dbReference type="PANTHER" id="PTHR11538">
    <property type="entry name" value="PHENYLALANYL-TRNA SYNTHETASE"/>
    <property type="match status" value="1"/>
</dbReference>
<evidence type="ECO:0000256" key="7">
    <source>
        <dbReference type="ARBA" id="ARBA00022741"/>
    </source>
</evidence>
<dbReference type="OrthoDB" id="5288851at2"/>
<dbReference type="InterPro" id="IPR010978">
    <property type="entry name" value="tRNA-bd_arm"/>
</dbReference>
<accession>Q0F0Q5</accession>
<dbReference type="Pfam" id="PF02912">
    <property type="entry name" value="Phe_tRNA-synt_N"/>
    <property type="match status" value="1"/>
</dbReference>
<dbReference type="NCBIfam" id="TIGR00468">
    <property type="entry name" value="pheS"/>
    <property type="match status" value="1"/>
</dbReference>
<organism evidence="15 16">
    <name type="scientific">Mariprofundus ferrooxydans PV-1</name>
    <dbReference type="NCBI Taxonomy" id="314345"/>
    <lineage>
        <taxon>Bacteria</taxon>
        <taxon>Pseudomonadati</taxon>
        <taxon>Pseudomonadota</taxon>
        <taxon>Candidatius Mariprofundia</taxon>
        <taxon>Mariprofundales</taxon>
        <taxon>Mariprofundaceae</taxon>
        <taxon>Mariprofundus</taxon>
    </lineage>
</organism>
<feature type="domain" description="Aminoacyl-transfer RNA synthetases class-II family profile" evidence="14">
    <location>
        <begin position="126"/>
        <end position="336"/>
    </location>
</feature>
<dbReference type="PANTHER" id="PTHR11538:SF41">
    <property type="entry name" value="PHENYLALANINE--TRNA LIGASE, MITOCHONDRIAL"/>
    <property type="match status" value="1"/>
</dbReference>
<dbReference type="GO" id="GO:0005737">
    <property type="term" value="C:cytoplasm"/>
    <property type="evidence" value="ECO:0007669"/>
    <property type="project" value="UniProtKB-SubCell"/>
</dbReference>
<comment type="subunit">
    <text evidence="3 13">Tetramer of two alpha and two beta subunits.</text>
</comment>
<comment type="similarity">
    <text evidence="2 13">Belongs to the class-II aminoacyl-tRNA synthetase family. Phe-tRNA synthetase alpha subunit type 1 subfamily.</text>
</comment>
<evidence type="ECO:0000259" key="14">
    <source>
        <dbReference type="PROSITE" id="PS50862"/>
    </source>
</evidence>
<evidence type="ECO:0000256" key="1">
    <source>
        <dbReference type="ARBA" id="ARBA00004496"/>
    </source>
</evidence>
<dbReference type="FunFam" id="3.30.930.10:FF:000003">
    <property type="entry name" value="Phenylalanine--tRNA ligase alpha subunit"/>
    <property type="match status" value="1"/>
</dbReference>
<dbReference type="FunCoup" id="Q0F0Q5">
    <property type="interactions" value="518"/>
</dbReference>
<keyword evidence="5 13" id="KW-0436">Ligase</keyword>
<keyword evidence="10 13" id="KW-0648">Protein biosynthesis</keyword>
<dbReference type="PROSITE" id="PS50862">
    <property type="entry name" value="AA_TRNA_LIGASE_II"/>
    <property type="match status" value="1"/>
</dbReference>
<dbReference type="AlphaFoldDB" id="Q0F0Q5"/>
<evidence type="ECO:0000256" key="2">
    <source>
        <dbReference type="ARBA" id="ARBA00010207"/>
    </source>
</evidence>
<evidence type="ECO:0000256" key="8">
    <source>
        <dbReference type="ARBA" id="ARBA00022840"/>
    </source>
</evidence>
<evidence type="ECO:0000256" key="9">
    <source>
        <dbReference type="ARBA" id="ARBA00022842"/>
    </source>
</evidence>
<keyword evidence="4 13" id="KW-0963">Cytoplasm</keyword>
<keyword evidence="9 13" id="KW-0460">Magnesium</keyword>
<dbReference type="InterPro" id="IPR045864">
    <property type="entry name" value="aa-tRNA-synth_II/BPL/LPL"/>
</dbReference>
<sequence>MSEIDALKAQLESLQSEALAAFSAAGDSAALQQLRVHYLGKKGALTEVLKGVGKLPPQERPVIGQHVNLAKATLSAALDECEAELALKGKAARIEAERLDVTLPGRNKSPGALHPVQQGLDEITAIFAQMGFAVAEGPEIEDEFHNFDALNIPPEHPARAMHDTFFLKELTHGDDAEPMLLRTHTSPVQIRTMKRFLAENGEPPLAVVAPGRVYRCDYDVTHSPMFHQVEVFKVDRDVSMAHLKGVLKHFLSTYFEKDVGIRLRPHYFPFTEPSAEVDISCVFCAGKGCRICKGSGWIEVLGSGMIHPNVLRSVGVDSSEFSGFAFGLGVERLVMLKQGIPDLRLFFENDVRFLRRMGVSK</sequence>
<comment type="caution">
    <text evidence="15">The sequence shown here is derived from an EMBL/GenBank/DDBJ whole genome shotgun (WGS) entry which is preliminary data.</text>
</comment>
<evidence type="ECO:0000313" key="16">
    <source>
        <dbReference type="Proteomes" id="UP000005297"/>
    </source>
</evidence>
<evidence type="ECO:0000256" key="12">
    <source>
        <dbReference type="ARBA" id="ARBA00049255"/>
    </source>
</evidence>
<keyword evidence="8 13" id="KW-0067">ATP-binding</keyword>
<dbReference type="STRING" id="314344.AL013_02260"/>
<comment type="catalytic activity">
    <reaction evidence="12 13">
        <text>tRNA(Phe) + L-phenylalanine + ATP = L-phenylalanyl-tRNA(Phe) + AMP + diphosphate + H(+)</text>
        <dbReference type="Rhea" id="RHEA:19413"/>
        <dbReference type="Rhea" id="RHEA-COMP:9668"/>
        <dbReference type="Rhea" id="RHEA-COMP:9699"/>
        <dbReference type="ChEBI" id="CHEBI:15378"/>
        <dbReference type="ChEBI" id="CHEBI:30616"/>
        <dbReference type="ChEBI" id="CHEBI:33019"/>
        <dbReference type="ChEBI" id="CHEBI:58095"/>
        <dbReference type="ChEBI" id="CHEBI:78442"/>
        <dbReference type="ChEBI" id="CHEBI:78531"/>
        <dbReference type="ChEBI" id="CHEBI:456215"/>
        <dbReference type="EC" id="6.1.1.20"/>
    </reaction>
</comment>
<dbReference type="Proteomes" id="UP000005297">
    <property type="component" value="Unassembled WGS sequence"/>
</dbReference>
<name>Q0F0Q5_9PROT</name>
<evidence type="ECO:0000256" key="3">
    <source>
        <dbReference type="ARBA" id="ARBA00011209"/>
    </source>
</evidence>
<dbReference type="GO" id="GO:0005524">
    <property type="term" value="F:ATP binding"/>
    <property type="evidence" value="ECO:0007669"/>
    <property type="project" value="UniProtKB-UniRule"/>
</dbReference>
<dbReference type="InterPro" id="IPR004529">
    <property type="entry name" value="Phe-tRNA-synth_IIc_asu"/>
</dbReference>
<dbReference type="InterPro" id="IPR006195">
    <property type="entry name" value="aa-tRNA-synth_II"/>
</dbReference>
<keyword evidence="16" id="KW-1185">Reference proteome</keyword>
<dbReference type="InterPro" id="IPR022911">
    <property type="entry name" value="Phe_tRNA_ligase_alpha1_bac"/>
</dbReference>
<dbReference type="InterPro" id="IPR004188">
    <property type="entry name" value="Phe-tRNA_ligase_II_N"/>
</dbReference>
<feature type="binding site" evidence="13">
    <location>
        <position position="272"/>
    </location>
    <ligand>
        <name>Mg(2+)</name>
        <dbReference type="ChEBI" id="CHEBI:18420"/>
        <note>shared with beta subunit</note>
    </ligand>
</feature>
<dbReference type="EMBL" id="AATS01000004">
    <property type="protein sequence ID" value="EAU54973.1"/>
    <property type="molecule type" value="Genomic_DNA"/>
</dbReference>
<evidence type="ECO:0000256" key="13">
    <source>
        <dbReference type="HAMAP-Rule" id="MF_00281"/>
    </source>
</evidence>
<dbReference type="HOGENOM" id="CLU_025086_0_1_0"/>
<dbReference type="GO" id="GO:0000287">
    <property type="term" value="F:magnesium ion binding"/>
    <property type="evidence" value="ECO:0007669"/>
    <property type="project" value="UniProtKB-UniRule"/>
</dbReference>
<keyword evidence="7 13" id="KW-0547">Nucleotide-binding</keyword>
<evidence type="ECO:0000256" key="5">
    <source>
        <dbReference type="ARBA" id="ARBA00022598"/>
    </source>
</evidence>
<evidence type="ECO:0000313" key="15">
    <source>
        <dbReference type="EMBL" id="EAU54973.1"/>
    </source>
</evidence>
<reference evidence="15 16" key="1">
    <citation type="submission" date="2006-09" db="EMBL/GenBank/DDBJ databases">
        <authorList>
            <person name="Emerson D."/>
            <person name="Ferriera S."/>
            <person name="Johnson J."/>
            <person name="Kravitz S."/>
            <person name="Halpern A."/>
            <person name="Remington K."/>
            <person name="Beeson K."/>
            <person name="Tran B."/>
            <person name="Rogers Y.-H."/>
            <person name="Friedman R."/>
            <person name="Venter J.C."/>
        </authorList>
    </citation>
    <scope>NUCLEOTIDE SEQUENCE [LARGE SCALE GENOMIC DNA]</scope>
    <source>
        <strain evidence="15 16">PV-1</strain>
    </source>
</reference>
<dbReference type="SUPFAM" id="SSF46589">
    <property type="entry name" value="tRNA-binding arm"/>
    <property type="match status" value="1"/>
</dbReference>
<dbReference type="InParanoid" id="Q0F0Q5"/>
<dbReference type="eggNOG" id="COG0016">
    <property type="taxonomic scope" value="Bacteria"/>
</dbReference>
<dbReference type="GO" id="GO:0006432">
    <property type="term" value="P:phenylalanyl-tRNA aminoacylation"/>
    <property type="evidence" value="ECO:0007669"/>
    <property type="project" value="UniProtKB-UniRule"/>
</dbReference>
<dbReference type="InterPro" id="IPR002319">
    <property type="entry name" value="Phenylalanyl-tRNA_Synthase"/>
</dbReference>
<evidence type="ECO:0000256" key="6">
    <source>
        <dbReference type="ARBA" id="ARBA00022723"/>
    </source>
</evidence>
<protein>
    <recommendedName>
        <fullName evidence="13">Phenylalanine--tRNA ligase alpha subunit</fullName>
        <ecNumber evidence="13">6.1.1.20</ecNumber>
    </recommendedName>
    <alternativeName>
        <fullName evidence="13">Phenylalanyl-tRNA synthetase alpha subunit</fullName>
        <shortName evidence="13">PheRS</shortName>
    </alternativeName>
</protein>
<evidence type="ECO:0000256" key="4">
    <source>
        <dbReference type="ARBA" id="ARBA00022490"/>
    </source>
</evidence>
<dbReference type="Gene3D" id="3.30.930.10">
    <property type="entry name" value="Bira Bifunctional Protein, Domain 2"/>
    <property type="match status" value="1"/>
</dbReference>
<evidence type="ECO:0000256" key="10">
    <source>
        <dbReference type="ARBA" id="ARBA00022917"/>
    </source>
</evidence>
<gene>
    <name evidence="13" type="primary">pheS</name>
    <name evidence="15" type="ORF">SPV1_06509</name>
</gene>
<dbReference type="Pfam" id="PF01409">
    <property type="entry name" value="tRNA-synt_2d"/>
    <property type="match status" value="1"/>
</dbReference>
<dbReference type="GO" id="GO:0000049">
    <property type="term" value="F:tRNA binding"/>
    <property type="evidence" value="ECO:0007669"/>
    <property type="project" value="InterPro"/>
</dbReference>
<dbReference type="RefSeq" id="WP_009851595.1">
    <property type="nucleotide sequence ID" value="NZ_DS022295.1"/>
</dbReference>
<comment type="cofactor">
    <cofactor evidence="13">
        <name>Mg(2+)</name>
        <dbReference type="ChEBI" id="CHEBI:18420"/>
    </cofactor>
    <text evidence="13">Binds 2 magnesium ions per tetramer.</text>
</comment>
<keyword evidence="6 13" id="KW-0479">Metal-binding</keyword>
<dbReference type="EC" id="6.1.1.20" evidence="13"/>
<dbReference type="GO" id="GO:0004826">
    <property type="term" value="F:phenylalanine-tRNA ligase activity"/>
    <property type="evidence" value="ECO:0007669"/>
    <property type="project" value="UniProtKB-UniRule"/>
</dbReference>
<comment type="subcellular location">
    <subcellularLocation>
        <location evidence="1 13">Cytoplasm</location>
    </subcellularLocation>
</comment>
<dbReference type="HAMAP" id="MF_00281">
    <property type="entry name" value="Phe_tRNA_synth_alpha1"/>
    <property type="match status" value="1"/>
</dbReference>
<keyword evidence="11 13" id="KW-0030">Aminoacyl-tRNA synthetase</keyword>
<evidence type="ECO:0000256" key="11">
    <source>
        <dbReference type="ARBA" id="ARBA00023146"/>
    </source>
</evidence>